<proteinExistence type="predicted"/>
<dbReference type="Proteomes" id="UP001320706">
    <property type="component" value="Unassembled WGS sequence"/>
</dbReference>
<gene>
    <name evidence="1" type="ORF">M8818_004214</name>
</gene>
<comment type="caution">
    <text evidence="1">The sequence shown here is derived from an EMBL/GenBank/DDBJ whole genome shotgun (WGS) entry which is preliminary data.</text>
</comment>
<sequence>MATAQDKKMMMSQTELRDALNDFRNPLTRKQKLVKIMRGLCKDEGLVDFYMPCINVAEEANLDRLADEITVDSFWSWTPTAHKPYTTREKLYYLRKILQERKHVLCCKKLKLDYQEPGESDEVVWRDDFSELSDSQSVKETLDKAIEDIRVLETIFEGIHERMQVQG</sequence>
<evidence type="ECO:0000313" key="2">
    <source>
        <dbReference type="Proteomes" id="UP001320706"/>
    </source>
</evidence>
<accession>A0ACC3SCL5</accession>
<organism evidence="1 2">
    <name type="scientific">Zalaria obscura</name>
    <dbReference type="NCBI Taxonomy" id="2024903"/>
    <lineage>
        <taxon>Eukaryota</taxon>
        <taxon>Fungi</taxon>
        <taxon>Dikarya</taxon>
        <taxon>Ascomycota</taxon>
        <taxon>Pezizomycotina</taxon>
        <taxon>Dothideomycetes</taxon>
        <taxon>Dothideomycetidae</taxon>
        <taxon>Dothideales</taxon>
        <taxon>Zalariaceae</taxon>
        <taxon>Zalaria</taxon>
    </lineage>
</organism>
<evidence type="ECO:0000313" key="1">
    <source>
        <dbReference type="EMBL" id="KAK8207961.1"/>
    </source>
</evidence>
<keyword evidence="2" id="KW-1185">Reference proteome</keyword>
<name>A0ACC3SCL5_9PEZI</name>
<reference evidence="1" key="1">
    <citation type="submission" date="2024-02" db="EMBL/GenBank/DDBJ databases">
        <title>Metagenome Assembled Genome of Zalaria obscura JY119.</title>
        <authorList>
            <person name="Vighnesh L."/>
            <person name="Jagadeeshwari U."/>
            <person name="Venkata Ramana C."/>
            <person name="Sasikala C."/>
        </authorList>
    </citation>
    <scope>NUCLEOTIDE SEQUENCE</scope>
    <source>
        <strain evidence="1">JY119</strain>
    </source>
</reference>
<dbReference type="EMBL" id="JAMKPW020000020">
    <property type="protein sequence ID" value="KAK8207961.1"/>
    <property type="molecule type" value="Genomic_DNA"/>
</dbReference>
<protein>
    <submittedName>
        <fullName evidence="1">Uncharacterized protein</fullName>
    </submittedName>
</protein>